<reference evidence="2" key="1">
    <citation type="submission" date="2020-11" db="EMBL/GenBank/DDBJ databases">
        <authorList>
            <person name="Tran Van P."/>
        </authorList>
    </citation>
    <scope>NUCLEOTIDE SEQUENCE</scope>
</reference>
<evidence type="ECO:0000256" key="1">
    <source>
        <dbReference type="SAM" id="MobiDB-lite"/>
    </source>
</evidence>
<organism evidence="2">
    <name type="scientific">Cyprideis torosa</name>
    <dbReference type="NCBI Taxonomy" id="163714"/>
    <lineage>
        <taxon>Eukaryota</taxon>
        <taxon>Metazoa</taxon>
        <taxon>Ecdysozoa</taxon>
        <taxon>Arthropoda</taxon>
        <taxon>Crustacea</taxon>
        <taxon>Oligostraca</taxon>
        <taxon>Ostracoda</taxon>
        <taxon>Podocopa</taxon>
        <taxon>Podocopida</taxon>
        <taxon>Cytherocopina</taxon>
        <taxon>Cytheroidea</taxon>
        <taxon>Cytherideidae</taxon>
        <taxon>Cyprideis</taxon>
    </lineage>
</organism>
<dbReference type="EMBL" id="OB660176">
    <property type="protein sequence ID" value="CAD7223267.1"/>
    <property type="molecule type" value="Genomic_DNA"/>
</dbReference>
<proteinExistence type="predicted"/>
<sequence length="103" mass="11395">MEKHTGDEGKAPEVTSKRTVQREDLRGPQKEIKAGPPSKGPQRRVPITPMRCLSQGVVLFVCRIDCGVRTLIPREMRARVEAVTGLSSEKKSSSDAKKKKVLI</sequence>
<feature type="compositionally biased region" description="Basic and acidic residues" evidence="1">
    <location>
        <begin position="20"/>
        <end position="33"/>
    </location>
</feature>
<feature type="region of interest" description="Disordered" evidence="1">
    <location>
        <begin position="82"/>
        <end position="103"/>
    </location>
</feature>
<evidence type="ECO:0000313" key="2">
    <source>
        <dbReference type="EMBL" id="CAD7223267.1"/>
    </source>
</evidence>
<gene>
    <name evidence="2" type="ORF">CTOB1V02_LOCUS1257</name>
</gene>
<accession>A0A7R8ZJ21</accession>
<feature type="compositionally biased region" description="Basic and acidic residues" evidence="1">
    <location>
        <begin position="1"/>
        <end position="11"/>
    </location>
</feature>
<name>A0A7R8ZJ21_9CRUS</name>
<protein>
    <submittedName>
        <fullName evidence="2">Uncharacterized protein</fullName>
    </submittedName>
</protein>
<feature type="region of interest" description="Disordered" evidence="1">
    <location>
        <begin position="1"/>
        <end position="47"/>
    </location>
</feature>
<dbReference type="AlphaFoldDB" id="A0A7R8ZJ21"/>